<keyword evidence="1" id="KW-0472">Membrane</keyword>
<dbReference type="AlphaFoldDB" id="A0A5C2RXI6"/>
<feature type="transmembrane region" description="Helical" evidence="1">
    <location>
        <begin position="55"/>
        <end position="82"/>
    </location>
</feature>
<keyword evidence="3" id="KW-1185">Reference proteome</keyword>
<accession>A0A5C2RXI6</accession>
<evidence type="ECO:0000313" key="3">
    <source>
        <dbReference type="Proteomes" id="UP000313359"/>
    </source>
</evidence>
<keyword evidence="1" id="KW-1133">Transmembrane helix</keyword>
<reference evidence="2" key="1">
    <citation type="journal article" date="2018" name="Genome Biol. Evol.">
        <title>Genomics and development of Lentinus tigrinus, a white-rot wood-decaying mushroom with dimorphic fruiting bodies.</title>
        <authorList>
            <person name="Wu B."/>
            <person name="Xu Z."/>
            <person name="Knudson A."/>
            <person name="Carlson A."/>
            <person name="Chen N."/>
            <person name="Kovaka S."/>
            <person name="LaButti K."/>
            <person name="Lipzen A."/>
            <person name="Pennachio C."/>
            <person name="Riley R."/>
            <person name="Schakwitz W."/>
            <person name="Umezawa K."/>
            <person name="Ohm R.A."/>
            <person name="Grigoriev I.V."/>
            <person name="Nagy L.G."/>
            <person name="Gibbons J."/>
            <person name="Hibbett D."/>
        </authorList>
    </citation>
    <scope>NUCLEOTIDE SEQUENCE [LARGE SCALE GENOMIC DNA]</scope>
    <source>
        <strain evidence="2">ALCF2SS1-6</strain>
    </source>
</reference>
<protein>
    <submittedName>
        <fullName evidence="2">Uncharacterized protein</fullName>
    </submittedName>
</protein>
<sequence length="147" mass="16759">MITGYKKKRLGHPSERLSGDVPRAKWRAVIFAEIIFPIVMAVFPDKDDKQPPSPLILIAIVSLGPVVWNAAVLLVLFLFSLFLGPMLDRPFRKFGSVMVFIGHSLGVISMVAFFEFFIGLFVIMRRRYPLLALYTVPLYGTQRLFRQ</sequence>
<evidence type="ECO:0000256" key="1">
    <source>
        <dbReference type="SAM" id="Phobius"/>
    </source>
</evidence>
<gene>
    <name evidence="2" type="ORF">L227DRAFT_509625</name>
</gene>
<feature type="transmembrane region" description="Helical" evidence="1">
    <location>
        <begin position="94"/>
        <end position="123"/>
    </location>
</feature>
<feature type="transmembrane region" description="Helical" evidence="1">
    <location>
        <begin position="26"/>
        <end position="43"/>
    </location>
</feature>
<evidence type="ECO:0000313" key="2">
    <source>
        <dbReference type="EMBL" id="RPD55777.1"/>
    </source>
</evidence>
<dbReference type="OrthoDB" id="1880850at2759"/>
<dbReference type="Proteomes" id="UP000313359">
    <property type="component" value="Unassembled WGS sequence"/>
</dbReference>
<organism evidence="2 3">
    <name type="scientific">Lentinus tigrinus ALCF2SS1-6</name>
    <dbReference type="NCBI Taxonomy" id="1328759"/>
    <lineage>
        <taxon>Eukaryota</taxon>
        <taxon>Fungi</taxon>
        <taxon>Dikarya</taxon>
        <taxon>Basidiomycota</taxon>
        <taxon>Agaricomycotina</taxon>
        <taxon>Agaricomycetes</taxon>
        <taxon>Polyporales</taxon>
        <taxon>Polyporaceae</taxon>
        <taxon>Lentinus</taxon>
    </lineage>
</organism>
<keyword evidence="1" id="KW-0812">Transmembrane</keyword>
<dbReference type="STRING" id="1328759.A0A5C2RXI6"/>
<name>A0A5C2RXI6_9APHY</name>
<proteinExistence type="predicted"/>
<dbReference type="EMBL" id="ML122293">
    <property type="protein sequence ID" value="RPD55777.1"/>
    <property type="molecule type" value="Genomic_DNA"/>
</dbReference>